<reference evidence="1 2" key="1">
    <citation type="journal article" date="2012" name="J. Bacteriol.">
        <title>Genome sequences for six rhodanobacter strains, isolated from soils and the terrestrial subsurface, with variable denitrification capabilities.</title>
        <authorList>
            <person name="Kostka J.E."/>
            <person name="Green S.J."/>
            <person name="Rishishwar L."/>
            <person name="Prakash O."/>
            <person name="Katz L.S."/>
            <person name="Marino-Ramirez L."/>
            <person name="Jordan I.K."/>
            <person name="Munk C."/>
            <person name="Ivanova N."/>
            <person name="Mikhailova N."/>
            <person name="Watson D.B."/>
            <person name="Brown S.D."/>
            <person name="Palumbo A.V."/>
            <person name="Brooks S.C."/>
        </authorList>
    </citation>
    <scope>NUCLEOTIDE SEQUENCE [LARGE SCALE GENOMIC DNA]</scope>
    <source>
        <strain evidence="1 2">B39</strain>
    </source>
</reference>
<proteinExistence type="predicted"/>
<sequence length="64" mass="6885">MPRAAASQASHRRFHNNADAVAISAAMPYTLCRKPSTSRCRHGHHHGAWPAPHCCAIEPGSTTP</sequence>
<gene>
    <name evidence="1" type="ORF">UU7_07123</name>
</gene>
<name>I4W336_9GAMM</name>
<dbReference type="EMBL" id="AJXT01000012">
    <property type="protein sequence ID" value="EIL93877.1"/>
    <property type="molecule type" value="Genomic_DNA"/>
</dbReference>
<dbReference type="AlphaFoldDB" id="I4W336"/>
<protein>
    <submittedName>
        <fullName evidence="1">Uncharacterized protein</fullName>
    </submittedName>
</protein>
<dbReference type="Proteomes" id="UP000003226">
    <property type="component" value="Unassembled WGS sequence"/>
</dbReference>
<organism evidence="1 2">
    <name type="scientific">Rhodanobacter spathiphylli B39</name>
    <dbReference type="NCBI Taxonomy" id="1163407"/>
    <lineage>
        <taxon>Bacteria</taxon>
        <taxon>Pseudomonadati</taxon>
        <taxon>Pseudomonadota</taxon>
        <taxon>Gammaproteobacteria</taxon>
        <taxon>Lysobacterales</taxon>
        <taxon>Rhodanobacteraceae</taxon>
        <taxon>Rhodanobacter</taxon>
    </lineage>
</organism>
<accession>I4W336</accession>
<evidence type="ECO:0000313" key="1">
    <source>
        <dbReference type="EMBL" id="EIL93877.1"/>
    </source>
</evidence>
<comment type="caution">
    <text evidence="1">The sequence shown here is derived from an EMBL/GenBank/DDBJ whole genome shotgun (WGS) entry which is preliminary data.</text>
</comment>
<evidence type="ECO:0000313" key="2">
    <source>
        <dbReference type="Proteomes" id="UP000003226"/>
    </source>
</evidence>
<keyword evidence="2" id="KW-1185">Reference proteome</keyword>